<dbReference type="KEGG" id="vg:77933530"/>
<dbReference type="EMBL" id="MZ447858">
    <property type="protein sequence ID" value="UAW01176.1"/>
    <property type="molecule type" value="Genomic_DNA"/>
</dbReference>
<protein>
    <submittedName>
        <fullName evidence="1">Uncharacterized protein</fullName>
    </submittedName>
</protein>
<organism evidence="1 2">
    <name type="scientific">Vibrio phage BUCT194</name>
    <dbReference type="NCBI Taxonomy" id="2859072"/>
    <lineage>
        <taxon>Viruses</taxon>
        <taxon>Duplodnaviria</taxon>
        <taxon>Heunggongvirae</taxon>
        <taxon>Uroviricota</taxon>
        <taxon>Caudoviricetes</taxon>
        <taxon>Schitoviridae</taxon>
        <taxon>Varunavirus</taxon>
        <taxon>Varunavirus BUCT194</taxon>
    </lineage>
</organism>
<dbReference type="Proteomes" id="UP000828026">
    <property type="component" value="Segment"/>
</dbReference>
<accession>A0AAE8XFK3</accession>
<reference evidence="1 2" key="1">
    <citation type="submission" date="2021-06" db="EMBL/GenBank/DDBJ databases">
        <authorList>
            <person name="Chen R."/>
            <person name="Qin H."/>
            <person name="He S."/>
            <person name="Han P."/>
            <person name="Xu F."/>
            <person name="Sun H."/>
            <person name="Fan H."/>
            <person name="Tong Y."/>
        </authorList>
    </citation>
    <scope>NUCLEOTIDE SEQUENCE [LARGE SCALE GENOMIC DNA]</scope>
</reference>
<evidence type="ECO:0000313" key="2">
    <source>
        <dbReference type="Proteomes" id="UP000828026"/>
    </source>
</evidence>
<proteinExistence type="predicted"/>
<dbReference type="RefSeq" id="YP_010657611.1">
    <property type="nucleotide sequence ID" value="NC_070848.1"/>
</dbReference>
<keyword evidence="2" id="KW-1185">Reference proteome</keyword>
<sequence>MKLVKAMRCLTSSARGQYPRYLYNNRAYAKYPDLRLRQTNSNITGTSARYCAWSL</sequence>
<dbReference type="GeneID" id="77933530"/>
<evidence type="ECO:0000313" key="1">
    <source>
        <dbReference type="EMBL" id="UAW01176.1"/>
    </source>
</evidence>
<name>A0AAE8XFK3_9CAUD</name>